<feature type="region of interest" description="Disordered" evidence="1">
    <location>
        <begin position="375"/>
        <end position="401"/>
    </location>
</feature>
<proteinExistence type="predicted"/>
<name>A0AAW0E0L8_9AGAR</name>
<reference evidence="3 4" key="1">
    <citation type="submission" date="2024-01" db="EMBL/GenBank/DDBJ databases">
        <title>A draft genome for a cacao thread blight-causing isolate of Paramarasmius palmivorus.</title>
        <authorList>
            <person name="Baruah I.K."/>
            <person name="Bukari Y."/>
            <person name="Amoako-Attah I."/>
            <person name="Meinhardt L.W."/>
            <person name="Bailey B.A."/>
            <person name="Cohen S.P."/>
        </authorList>
    </citation>
    <scope>NUCLEOTIDE SEQUENCE [LARGE SCALE GENOMIC DNA]</scope>
    <source>
        <strain evidence="3 4">GH-12</strain>
    </source>
</reference>
<dbReference type="PANTHER" id="PTHR38643">
    <property type="entry name" value="PURINE NUCLEOSIDE PERMEASE C285.05-RELATED"/>
    <property type="match status" value="1"/>
</dbReference>
<dbReference type="GO" id="GO:0005783">
    <property type="term" value="C:endoplasmic reticulum"/>
    <property type="evidence" value="ECO:0007669"/>
    <property type="project" value="TreeGrafter"/>
</dbReference>
<dbReference type="EMBL" id="JAYKXP010000004">
    <property type="protein sequence ID" value="KAK7058768.1"/>
    <property type="molecule type" value="Genomic_DNA"/>
</dbReference>
<organism evidence="3 4">
    <name type="scientific">Paramarasmius palmivorus</name>
    <dbReference type="NCBI Taxonomy" id="297713"/>
    <lineage>
        <taxon>Eukaryota</taxon>
        <taxon>Fungi</taxon>
        <taxon>Dikarya</taxon>
        <taxon>Basidiomycota</taxon>
        <taxon>Agaricomycotina</taxon>
        <taxon>Agaricomycetes</taxon>
        <taxon>Agaricomycetidae</taxon>
        <taxon>Agaricales</taxon>
        <taxon>Marasmiineae</taxon>
        <taxon>Marasmiaceae</taxon>
        <taxon>Paramarasmius</taxon>
    </lineage>
</organism>
<feature type="chain" id="PRO_5043396044" description="Purine nucleoside permease" evidence="2">
    <location>
        <begin position="17"/>
        <end position="401"/>
    </location>
</feature>
<keyword evidence="4" id="KW-1185">Reference proteome</keyword>
<keyword evidence="2" id="KW-0732">Signal</keyword>
<feature type="signal peptide" evidence="2">
    <location>
        <begin position="1"/>
        <end position="16"/>
    </location>
</feature>
<evidence type="ECO:0000313" key="4">
    <source>
        <dbReference type="Proteomes" id="UP001383192"/>
    </source>
</evidence>
<protein>
    <recommendedName>
        <fullName evidence="5">Purine nucleoside permease</fullName>
    </recommendedName>
</protein>
<dbReference type="InterPro" id="IPR035994">
    <property type="entry name" value="Nucleoside_phosphorylase_sf"/>
</dbReference>
<dbReference type="Proteomes" id="UP001383192">
    <property type="component" value="Unassembled WGS sequence"/>
</dbReference>
<sequence>MWSSILLACLAPLAWSKPVNELSFHSRDDIQGGKVITPKVFILSMFDAEADVWYNIPEFNLLAQNISVRGFSPLFPEAHCTADGNICQLTAGEGEINAAATLSSLLYSPKFNLQHTYFLIAGIAGISPKIGTTGSVTFARYAVQVDLQYEIDAREIPPQFNTGYIPQGSRNPDQYPQSIYGTEVFEVNDALRQIAFGFAKKAKLVDTEEAKAYRANYASAKEFAAGASPPNFVLCDTATADTYWIGTLLAERFENTTKLFTNGTGVYCTTQQEDNATLEVLMRGDISGFVDFSRIIIMRTAADIDRPFPGQTVAEGLFAEQGGFIPSTKNIYTAGVKVVQGILAGWDRQFSAGIKPKNYIGDIFGSLGGQPDFGPGSIFGGQQAPSTRRSLKRRRSVHVGA</sequence>
<dbReference type="Pfam" id="PF06516">
    <property type="entry name" value="NUP"/>
    <property type="match status" value="1"/>
</dbReference>
<dbReference type="Gene3D" id="3.40.50.1580">
    <property type="entry name" value="Nucleoside phosphorylase domain"/>
    <property type="match status" value="1"/>
</dbReference>
<dbReference type="GO" id="GO:0009116">
    <property type="term" value="P:nucleoside metabolic process"/>
    <property type="evidence" value="ECO:0007669"/>
    <property type="project" value="InterPro"/>
</dbReference>
<evidence type="ECO:0000256" key="2">
    <source>
        <dbReference type="SAM" id="SignalP"/>
    </source>
</evidence>
<dbReference type="PANTHER" id="PTHR38643:SF1">
    <property type="entry name" value="PURINE NUCLEOSIDE PERMEASE C285.05-RELATED"/>
    <property type="match status" value="1"/>
</dbReference>
<evidence type="ECO:0000313" key="3">
    <source>
        <dbReference type="EMBL" id="KAK7058768.1"/>
    </source>
</evidence>
<dbReference type="InterPro" id="IPR009486">
    <property type="entry name" value="Pur_nuclsid_perm"/>
</dbReference>
<evidence type="ECO:0000256" key="1">
    <source>
        <dbReference type="SAM" id="MobiDB-lite"/>
    </source>
</evidence>
<accession>A0AAW0E0L8</accession>
<dbReference type="AlphaFoldDB" id="A0AAW0E0L8"/>
<evidence type="ECO:0008006" key="5">
    <source>
        <dbReference type="Google" id="ProtNLM"/>
    </source>
</evidence>
<dbReference type="GO" id="GO:0003824">
    <property type="term" value="F:catalytic activity"/>
    <property type="evidence" value="ECO:0007669"/>
    <property type="project" value="InterPro"/>
</dbReference>
<feature type="compositionally biased region" description="Basic residues" evidence="1">
    <location>
        <begin position="389"/>
        <end position="401"/>
    </location>
</feature>
<gene>
    <name evidence="3" type="ORF">VNI00_001392</name>
</gene>
<dbReference type="GO" id="GO:0055085">
    <property type="term" value="P:transmembrane transport"/>
    <property type="evidence" value="ECO:0007669"/>
    <property type="project" value="InterPro"/>
</dbReference>
<comment type="caution">
    <text evidence="3">The sequence shown here is derived from an EMBL/GenBank/DDBJ whole genome shotgun (WGS) entry which is preliminary data.</text>
</comment>